<accession>A0A261F1U0</accession>
<proteinExistence type="predicted"/>
<dbReference type="AlphaFoldDB" id="A0A261F1U0"/>
<gene>
    <name evidence="1" type="ORF">ALMA_1394</name>
</gene>
<dbReference type="RefSeq" id="WP_094727053.1">
    <property type="nucleotide sequence ID" value="NZ_JBHLWS010000001.1"/>
</dbReference>
<evidence type="ECO:0000313" key="2">
    <source>
        <dbReference type="Proteomes" id="UP000243657"/>
    </source>
</evidence>
<evidence type="ECO:0008006" key="3">
    <source>
        <dbReference type="Google" id="ProtNLM"/>
    </source>
</evidence>
<sequence length="138" mass="15464">MVDVPELVASDPSKRARWDAITAGCEVSAEAAPVICTLIYWYEIQDQCMRDITADDGIHVSYMNEVGDVKALPQIGVMKQASAEIRAIEKRLYHAEKPLLVRREDTGSHTVVPAFERARKRREGKIVELRSARRAIAS</sequence>
<name>A0A261F1U0_9BIFI</name>
<evidence type="ECO:0000313" key="1">
    <source>
        <dbReference type="EMBL" id="OZG53092.1"/>
    </source>
</evidence>
<keyword evidence="2" id="KW-1185">Reference proteome</keyword>
<comment type="caution">
    <text evidence="1">The sequence shown here is derived from an EMBL/GenBank/DDBJ whole genome shotgun (WGS) entry which is preliminary data.</text>
</comment>
<reference evidence="1 2" key="1">
    <citation type="journal article" date="2017" name="BMC Genomics">
        <title>Comparative genomic and phylogenomic analyses of the Bifidobacteriaceae family.</title>
        <authorList>
            <person name="Lugli G.A."/>
            <person name="Milani C."/>
            <person name="Turroni F."/>
            <person name="Duranti S."/>
            <person name="Mancabelli L."/>
            <person name="Mangifesta M."/>
            <person name="Ferrario C."/>
            <person name="Modesto M."/>
            <person name="Mattarelli P."/>
            <person name="Jiri K."/>
            <person name="van Sinderen D."/>
            <person name="Ventura M."/>
        </authorList>
    </citation>
    <scope>NUCLEOTIDE SEQUENCE [LARGE SCALE GENOMIC DNA]</scope>
    <source>
        <strain evidence="1 2">DSM 24762</strain>
    </source>
</reference>
<protein>
    <recommendedName>
        <fullName evidence="3">Terminase</fullName>
    </recommendedName>
</protein>
<dbReference type="EMBL" id="MWWT01000009">
    <property type="protein sequence ID" value="OZG53092.1"/>
    <property type="molecule type" value="Genomic_DNA"/>
</dbReference>
<dbReference type="Proteomes" id="UP000243657">
    <property type="component" value="Unassembled WGS sequence"/>
</dbReference>
<organism evidence="1 2">
    <name type="scientific">Alloscardovia macacae</name>
    <dbReference type="NCBI Taxonomy" id="1160091"/>
    <lineage>
        <taxon>Bacteria</taxon>
        <taxon>Bacillati</taxon>
        <taxon>Actinomycetota</taxon>
        <taxon>Actinomycetes</taxon>
        <taxon>Bifidobacteriales</taxon>
        <taxon>Bifidobacteriaceae</taxon>
        <taxon>Alloscardovia</taxon>
    </lineage>
</organism>